<accession>A0A8H5M819</accession>
<reference evidence="3 4" key="1">
    <citation type="journal article" date="2020" name="ISME J.">
        <title>Uncovering the hidden diversity of litter-decomposition mechanisms in mushroom-forming fungi.</title>
        <authorList>
            <person name="Floudas D."/>
            <person name="Bentzer J."/>
            <person name="Ahren D."/>
            <person name="Johansson T."/>
            <person name="Persson P."/>
            <person name="Tunlid A."/>
        </authorList>
    </citation>
    <scope>NUCLEOTIDE SEQUENCE [LARGE SCALE GENOMIC DNA]</scope>
    <source>
        <strain evidence="3 4">CBS 661.87</strain>
    </source>
</reference>
<feature type="compositionally biased region" description="Polar residues" evidence="1">
    <location>
        <begin position="38"/>
        <end position="54"/>
    </location>
</feature>
<proteinExistence type="predicted"/>
<feature type="region of interest" description="Disordered" evidence="1">
    <location>
        <begin position="38"/>
        <end position="60"/>
    </location>
</feature>
<name>A0A8H5M819_9AGAR</name>
<evidence type="ECO:0000313" key="3">
    <source>
        <dbReference type="EMBL" id="KAF5384066.1"/>
    </source>
</evidence>
<gene>
    <name evidence="3" type="ORF">D9615_003244</name>
</gene>
<dbReference type="AlphaFoldDB" id="A0A8H5M819"/>
<comment type="caution">
    <text evidence="3">The sequence shown here is derived from an EMBL/GenBank/DDBJ whole genome shotgun (WGS) entry which is preliminary data.</text>
</comment>
<dbReference type="EMBL" id="JAACJP010000005">
    <property type="protein sequence ID" value="KAF5384066.1"/>
    <property type="molecule type" value="Genomic_DNA"/>
</dbReference>
<dbReference type="InterPro" id="IPR045992">
    <property type="entry name" value="DUF5948"/>
</dbReference>
<feature type="signal peptide" evidence="2">
    <location>
        <begin position="1"/>
        <end position="20"/>
    </location>
</feature>
<dbReference type="Proteomes" id="UP000565441">
    <property type="component" value="Unassembled WGS sequence"/>
</dbReference>
<feature type="chain" id="PRO_5034203165" evidence="2">
    <location>
        <begin position="21"/>
        <end position="130"/>
    </location>
</feature>
<keyword evidence="2" id="KW-0732">Signal</keyword>
<evidence type="ECO:0000313" key="4">
    <source>
        <dbReference type="Proteomes" id="UP000565441"/>
    </source>
</evidence>
<evidence type="ECO:0000256" key="2">
    <source>
        <dbReference type="SAM" id="SignalP"/>
    </source>
</evidence>
<sequence length="130" mass="13869">MRTSFALFTALVFSAVTAFATPVENDFAEKLVKRGKSTATTGASRIHLPQSNDVTHPRNCGPEICTSNRDGSGETDEQVTKDCCAAVKQQAYFNEAEKQCQPYGGHLGNSVDTGEMVKCCASRGCGSRAV</sequence>
<protein>
    <submittedName>
        <fullName evidence="3">Uncharacterized protein</fullName>
    </submittedName>
</protein>
<organism evidence="3 4">
    <name type="scientific">Tricholomella constricta</name>
    <dbReference type="NCBI Taxonomy" id="117010"/>
    <lineage>
        <taxon>Eukaryota</taxon>
        <taxon>Fungi</taxon>
        <taxon>Dikarya</taxon>
        <taxon>Basidiomycota</taxon>
        <taxon>Agaricomycotina</taxon>
        <taxon>Agaricomycetes</taxon>
        <taxon>Agaricomycetidae</taxon>
        <taxon>Agaricales</taxon>
        <taxon>Tricholomatineae</taxon>
        <taxon>Lyophyllaceae</taxon>
        <taxon>Tricholomella</taxon>
    </lineage>
</organism>
<dbReference type="OrthoDB" id="4932133at2759"/>
<dbReference type="Pfam" id="PF19373">
    <property type="entry name" value="DUF5948"/>
    <property type="match status" value="1"/>
</dbReference>
<evidence type="ECO:0000256" key="1">
    <source>
        <dbReference type="SAM" id="MobiDB-lite"/>
    </source>
</evidence>
<keyword evidence="4" id="KW-1185">Reference proteome</keyword>